<feature type="coiled-coil region" evidence="1">
    <location>
        <begin position="290"/>
        <end position="317"/>
    </location>
</feature>
<accession>A7TTD9</accession>
<gene>
    <name evidence="2" type="ORF">Kpol_219p2</name>
</gene>
<dbReference type="OMA" id="SETTHQF"/>
<protein>
    <recommendedName>
        <fullName evidence="4">Protein MUM2</fullName>
    </recommendedName>
</protein>
<dbReference type="InParanoid" id="A7TTD9"/>
<proteinExistence type="predicted"/>
<evidence type="ECO:0000313" key="2">
    <source>
        <dbReference type="EMBL" id="EDO14466.1"/>
    </source>
</evidence>
<dbReference type="OrthoDB" id="21221at2759"/>
<sequence>MEMDNNNININNNKFIGLEYAVPKKVYNLKAMQQDQLGRSFNQNVTQASHPNSHKIAYGVVNMQNPFDYQKDIPVSNGIWQDSNLPMRGYTLSRSNLPVKVSETYGGSNQILNINAGNNMNSTPIKYSEFPPIGNLMLSMDTKKDLTSDENPSKLFMEEDLRIKEEQLNSLTKELKNQKDLFNKSLDYNQLGFKHDKINQKDLAQEIAPDSVESLFKTLSSELQSKEEALSDLRDKFECVLTALALDTENPITKYGNNDTESIARRIVLRIENLSKENQEMAKLLSFNSSKQTQIELELVRKENVELKERLRKLHETRS</sequence>
<keyword evidence="3" id="KW-1185">Reference proteome</keyword>
<evidence type="ECO:0000256" key="1">
    <source>
        <dbReference type="SAM" id="Coils"/>
    </source>
</evidence>
<dbReference type="STRING" id="436907.A7TTD9"/>
<keyword evidence="1" id="KW-0175">Coiled coil</keyword>
<dbReference type="RefSeq" id="XP_001642324.1">
    <property type="nucleotide sequence ID" value="XM_001642274.1"/>
</dbReference>
<dbReference type="GeneID" id="5542464"/>
<organism evidence="3">
    <name type="scientific">Vanderwaltozyma polyspora (strain ATCC 22028 / DSM 70294 / BCRC 21397 / CBS 2163 / NBRC 10782 / NRRL Y-8283 / UCD 57-17)</name>
    <name type="common">Kluyveromyces polysporus</name>
    <dbReference type="NCBI Taxonomy" id="436907"/>
    <lineage>
        <taxon>Eukaryota</taxon>
        <taxon>Fungi</taxon>
        <taxon>Dikarya</taxon>
        <taxon>Ascomycota</taxon>
        <taxon>Saccharomycotina</taxon>
        <taxon>Saccharomycetes</taxon>
        <taxon>Saccharomycetales</taxon>
        <taxon>Saccharomycetaceae</taxon>
        <taxon>Vanderwaltozyma</taxon>
    </lineage>
</organism>
<name>A7TTD9_VANPO</name>
<dbReference type="PhylomeDB" id="A7TTD9"/>
<feature type="coiled-coil region" evidence="1">
    <location>
        <begin position="154"/>
        <end position="181"/>
    </location>
</feature>
<dbReference type="Proteomes" id="UP000000267">
    <property type="component" value="Unassembled WGS sequence"/>
</dbReference>
<reference evidence="2 3" key="1">
    <citation type="journal article" date="2007" name="Proc. Natl. Acad. Sci. U.S.A.">
        <title>Independent sorting-out of thousands of duplicated gene pairs in two yeast species descended from a whole-genome duplication.</title>
        <authorList>
            <person name="Scannell D.R."/>
            <person name="Frank A.C."/>
            <person name="Conant G.C."/>
            <person name="Byrne K.P."/>
            <person name="Woolfit M."/>
            <person name="Wolfe K.H."/>
        </authorList>
    </citation>
    <scope>NUCLEOTIDE SEQUENCE [LARGE SCALE GENOMIC DNA]</scope>
    <source>
        <strain evidence="3">ATCC 22028 / DSM 70294 / BCRC 21397 / CBS 2163 / NBRC 10782 / NRRL Y-8283 / UCD 57-17</strain>
    </source>
</reference>
<dbReference type="eggNOG" id="ENOG502S20W">
    <property type="taxonomic scope" value="Eukaryota"/>
</dbReference>
<dbReference type="KEGG" id="vpo:Kpol_219p2"/>
<dbReference type="HOGENOM" id="CLU_872086_0_0_1"/>
<dbReference type="EMBL" id="DS480562">
    <property type="protein sequence ID" value="EDO14466.1"/>
    <property type="molecule type" value="Genomic_DNA"/>
</dbReference>
<evidence type="ECO:0008006" key="4">
    <source>
        <dbReference type="Google" id="ProtNLM"/>
    </source>
</evidence>
<evidence type="ECO:0000313" key="3">
    <source>
        <dbReference type="Proteomes" id="UP000000267"/>
    </source>
</evidence>
<dbReference type="AlphaFoldDB" id="A7TTD9"/>